<protein>
    <submittedName>
        <fullName evidence="2">Uncharacterized protein</fullName>
    </submittedName>
</protein>
<organism evidence="1 2">
    <name type="scientific">Panagrolaimus sp. ES5</name>
    <dbReference type="NCBI Taxonomy" id="591445"/>
    <lineage>
        <taxon>Eukaryota</taxon>
        <taxon>Metazoa</taxon>
        <taxon>Ecdysozoa</taxon>
        <taxon>Nematoda</taxon>
        <taxon>Chromadorea</taxon>
        <taxon>Rhabditida</taxon>
        <taxon>Tylenchina</taxon>
        <taxon>Panagrolaimomorpha</taxon>
        <taxon>Panagrolaimoidea</taxon>
        <taxon>Panagrolaimidae</taxon>
        <taxon>Panagrolaimus</taxon>
    </lineage>
</organism>
<accession>A0AC34EZU0</accession>
<dbReference type="WBParaSite" id="ES5_v2.g10231.t1">
    <property type="protein sequence ID" value="ES5_v2.g10231.t1"/>
    <property type="gene ID" value="ES5_v2.g10231"/>
</dbReference>
<evidence type="ECO:0000313" key="2">
    <source>
        <dbReference type="WBParaSite" id="ES5_v2.g10231.t1"/>
    </source>
</evidence>
<name>A0AC34EZU0_9BILA</name>
<dbReference type="Proteomes" id="UP000887579">
    <property type="component" value="Unplaced"/>
</dbReference>
<sequence length="345" mass="40200">MSKKIQNEMRFNIANKLEARYMEYTNIHYLDNDTKNLLATISQEIKDGKNIATEFADENERKIREDVCSMLKEFIDKKEMNFHAKYDIVQQIIQLPNQLKENQTFEKHSIFSKLQTFMKFAYGVLKKVFKWGGAVILLTLIVGMISEMFNPETSPTSSEHRQNYDQSLQEYFPFQYETLSFLGSQMEVPDSDRKVITLIIASDNDKKTEKFLQTFIPLTKKYFPFFTFAEFVSSKKVLRQELFSFASKKTAEKNDGKIILVIKNIDFLEGEAPLALQSIAEVDDPRFRKTFAIFTVTLDEEFTFEQNCKELIRRHIENSWSSNNLPDGKLAAIMSRISEDCICLS</sequence>
<reference evidence="2" key="1">
    <citation type="submission" date="2022-11" db="UniProtKB">
        <authorList>
            <consortium name="WormBaseParasite"/>
        </authorList>
    </citation>
    <scope>IDENTIFICATION</scope>
</reference>
<proteinExistence type="predicted"/>
<evidence type="ECO:0000313" key="1">
    <source>
        <dbReference type="Proteomes" id="UP000887579"/>
    </source>
</evidence>